<dbReference type="NCBIfam" id="NF033547">
    <property type="entry name" value="transpos_IS1595"/>
    <property type="match status" value="1"/>
</dbReference>
<dbReference type="PANTHER" id="PTHR47163:SF2">
    <property type="entry name" value="SI:DKEY-17M8.2"/>
    <property type="match status" value="1"/>
</dbReference>
<dbReference type="InterPro" id="IPR053164">
    <property type="entry name" value="IS1016-like_transposase"/>
</dbReference>
<dbReference type="InterPro" id="IPR024442">
    <property type="entry name" value="Transposase_Zn_ribbon"/>
</dbReference>
<evidence type="ECO:0000313" key="3">
    <source>
        <dbReference type="Proteomes" id="UP000244937"/>
    </source>
</evidence>
<dbReference type="SMART" id="SM01126">
    <property type="entry name" value="DDE_Tnp_IS1595"/>
    <property type="match status" value="1"/>
</dbReference>
<feature type="domain" description="ISXO2-like transposase" evidence="1">
    <location>
        <begin position="133"/>
        <end position="279"/>
    </location>
</feature>
<accession>A0A2S1SKA0</accession>
<dbReference type="Pfam" id="PF12760">
    <property type="entry name" value="Zn_ribbon_IS1595"/>
    <property type="match status" value="1"/>
</dbReference>
<dbReference type="OrthoDB" id="9783459at2"/>
<keyword evidence="3" id="KW-1185">Reference proteome</keyword>
<dbReference type="Pfam" id="PF12762">
    <property type="entry name" value="DDE_Tnp_IS1595"/>
    <property type="match status" value="1"/>
</dbReference>
<dbReference type="RefSeq" id="WP_108904592.1">
    <property type="nucleotide sequence ID" value="NZ_CP029187.1"/>
</dbReference>
<sequence length="309" mass="35110">MKTAKDLRDFDSLFQLLDYFTTEEKCEQHLAVIRWNGEPTCAYCESTKVSKLGGKTNRYKCYGCKKQFGVKVGTIFHDSKVSLRKWFVAIYLITTNKKGISSHQLARHIQVTQKSAWFILQRVREVYNDKPEVFTSTVEIDETFIGGANANRHESKKVKGGHGGAKHTPVLGIIERGGKVYALPVANRKAKTIIPIMVDQVAEGATVYTDEFKSYASLNNRYEHDFVCHRAKEYVSGNVHTNGIENFWSHLSRTIFGTYHHVTPKYLGRYVNEQAFRHNNRDLSEGSKFDVALANGVNVRISHKQLTNG</sequence>
<proteinExistence type="predicted"/>
<organism evidence="2 3">
    <name type="scientific">Flavobacterium pallidum</name>
    <dbReference type="NCBI Taxonomy" id="2172098"/>
    <lineage>
        <taxon>Bacteria</taxon>
        <taxon>Pseudomonadati</taxon>
        <taxon>Bacteroidota</taxon>
        <taxon>Flavobacteriia</taxon>
        <taxon>Flavobacteriales</taxon>
        <taxon>Flavobacteriaceae</taxon>
        <taxon>Flavobacterium</taxon>
    </lineage>
</organism>
<evidence type="ECO:0000313" key="2">
    <source>
        <dbReference type="EMBL" id="AWI26815.1"/>
    </source>
</evidence>
<dbReference type="InterPro" id="IPR024445">
    <property type="entry name" value="Tnp_ISXO2-like"/>
</dbReference>
<name>A0A2S1SKA0_9FLAO</name>
<gene>
    <name evidence="2" type="ORF">HYN49_13415</name>
</gene>
<dbReference type="Proteomes" id="UP000244937">
    <property type="component" value="Chromosome"/>
</dbReference>
<dbReference type="AlphaFoldDB" id="A0A2S1SKA0"/>
<dbReference type="KEGG" id="fpal:HYN49_13415"/>
<dbReference type="EMBL" id="CP029187">
    <property type="protein sequence ID" value="AWI26815.1"/>
    <property type="molecule type" value="Genomic_DNA"/>
</dbReference>
<evidence type="ECO:0000259" key="1">
    <source>
        <dbReference type="SMART" id="SM01126"/>
    </source>
</evidence>
<reference evidence="2 3" key="1">
    <citation type="submission" date="2018-05" db="EMBL/GenBank/DDBJ databases">
        <title>Genome sequencing of Flavobacterium sp. HYN0049.</title>
        <authorList>
            <person name="Yi H."/>
            <person name="Baek C."/>
        </authorList>
    </citation>
    <scope>NUCLEOTIDE SEQUENCE [LARGE SCALE GENOMIC DNA]</scope>
    <source>
        <strain evidence="2 3">HYN0049</strain>
    </source>
</reference>
<dbReference type="PANTHER" id="PTHR47163">
    <property type="entry name" value="DDE_TNP_IS1595 DOMAIN-CONTAINING PROTEIN"/>
    <property type="match status" value="1"/>
</dbReference>
<protein>
    <submittedName>
        <fullName evidence="2">IS1595 family transposase</fullName>
    </submittedName>
</protein>